<evidence type="ECO:0000313" key="2">
    <source>
        <dbReference type="Proteomes" id="UP000622707"/>
    </source>
</evidence>
<proteinExistence type="predicted"/>
<sequence>MNARLVPPGPVVHQLLALQQLLQLHAQAVHAGDADALPALAEQIRQAAAALPVARPGADRALVASLLRLCRESLAMLARRAQDTDRSLQALGLGEVLGDGLYGERGRRVSQRRWRGVATA</sequence>
<organism evidence="1 2">
    <name type="scientific">Ramlibacter alkalitolerans</name>
    <dbReference type="NCBI Taxonomy" id="2039631"/>
    <lineage>
        <taxon>Bacteria</taxon>
        <taxon>Pseudomonadati</taxon>
        <taxon>Pseudomonadota</taxon>
        <taxon>Betaproteobacteria</taxon>
        <taxon>Burkholderiales</taxon>
        <taxon>Comamonadaceae</taxon>
        <taxon>Ramlibacter</taxon>
    </lineage>
</organism>
<gene>
    <name evidence="1" type="ORF">JI746_07070</name>
</gene>
<reference evidence="1 2" key="1">
    <citation type="journal article" date="2017" name="Int. J. Syst. Evol. Microbiol.">
        <title>Ramlibacter alkalitolerans sp. nov., alkali-tolerant bacterium isolated from soil of ginseng.</title>
        <authorList>
            <person name="Lee D.H."/>
            <person name="Cha C.J."/>
        </authorList>
    </citation>
    <scope>NUCLEOTIDE SEQUENCE [LARGE SCALE GENOMIC DNA]</scope>
    <source>
        <strain evidence="1 2">KACC 19305</strain>
    </source>
</reference>
<dbReference type="EMBL" id="JAEQND010000003">
    <property type="protein sequence ID" value="MBL0424864.1"/>
    <property type="molecule type" value="Genomic_DNA"/>
</dbReference>
<protein>
    <recommendedName>
        <fullName evidence="3">Flagellar protein FlgN</fullName>
    </recommendedName>
</protein>
<name>A0ABS1JKW8_9BURK</name>
<comment type="caution">
    <text evidence="1">The sequence shown here is derived from an EMBL/GenBank/DDBJ whole genome shotgun (WGS) entry which is preliminary data.</text>
</comment>
<dbReference type="RefSeq" id="WP_201688092.1">
    <property type="nucleotide sequence ID" value="NZ_JAEQND010000003.1"/>
</dbReference>
<evidence type="ECO:0000313" key="1">
    <source>
        <dbReference type="EMBL" id="MBL0424864.1"/>
    </source>
</evidence>
<accession>A0ABS1JKW8</accession>
<evidence type="ECO:0008006" key="3">
    <source>
        <dbReference type="Google" id="ProtNLM"/>
    </source>
</evidence>
<keyword evidence="2" id="KW-1185">Reference proteome</keyword>
<dbReference type="Proteomes" id="UP000622707">
    <property type="component" value="Unassembled WGS sequence"/>
</dbReference>